<keyword evidence="2" id="KW-0732">Signal</keyword>
<organism evidence="3 4">
    <name type="scientific">Enhygromyxa salina</name>
    <dbReference type="NCBI Taxonomy" id="215803"/>
    <lineage>
        <taxon>Bacteria</taxon>
        <taxon>Pseudomonadati</taxon>
        <taxon>Myxococcota</taxon>
        <taxon>Polyangia</taxon>
        <taxon>Nannocystales</taxon>
        <taxon>Nannocystaceae</taxon>
        <taxon>Enhygromyxa</taxon>
    </lineage>
</organism>
<reference evidence="3 4" key="1">
    <citation type="submission" date="2018-03" db="EMBL/GenBank/DDBJ databases">
        <title>Draft Genome Sequences of the Obligatory Marine Myxobacteria Enhygromyxa salina SWB007.</title>
        <authorList>
            <person name="Poehlein A."/>
            <person name="Moghaddam J.A."/>
            <person name="Harms H."/>
            <person name="Alanjari M."/>
            <person name="Koenig G.M."/>
            <person name="Daniel R."/>
            <person name="Schaeberle T.F."/>
        </authorList>
    </citation>
    <scope>NUCLEOTIDE SEQUENCE [LARGE SCALE GENOMIC DNA]</scope>
    <source>
        <strain evidence="3 4">SWB007</strain>
    </source>
</reference>
<gene>
    <name evidence="3" type="ORF">ENSA7_03650</name>
</gene>
<feature type="region of interest" description="Disordered" evidence="1">
    <location>
        <begin position="28"/>
        <end position="71"/>
    </location>
</feature>
<evidence type="ECO:0000313" key="3">
    <source>
        <dbReference type="EMBL" id="PRQ09884.1"/>
    </source>
</evidence>
<dbReference type="AlphaFoldDB" id="A0A2S9YXS8"/>
<feature type="compositionally biased region" description="Low complexity" evidence="1">
    <location>
        <begin position="28"/>
        <end position="67"/>
    </location>
</feature>
<proteinExistence type="predicted"/>
<dbReference type="PROSITE" id="PS51257">
    <property type="entry name" value="PROKAR_LIPOPROTEIN"/>
    <property type="match status" value="1"/>
</dbReference>
<name>A0A2S9YXS8_9BACT</name>
<dbReference type="Proteomes" id="UP000238823">
    <property type="component" value="Unassembled WGS sequence"/>
</dbReference>
<feature type="signal peptide" evidence="2">
    <location>
        <begin position="1"/>
        <end position="24"/>
    </location>
</feature>
<evidence type="ECO:0000313" key="4">
    <source>
        <dbReference type="Proteomes" id="UP000238823"/>
    </source>
</evidence>
<evidence type="ECO:0008006" key="5">
    <source>
        <dbReference type="Google" id="ProtNLM"/>
    </source>
</evidence>
<dbReference type="EMBL" id="PVNL01000010">
    <property type="protein sequence ID" value="PRQ09884.1"/>
    <property type="molecule type" value="Genomic_DNA"/>
</dbReference>
<protein>
    <recommendedName>
        <fullName evidence="5">DUF4159 domain-containing protein</fullName>
    </recommendedName>
</protein>
<comment type="caution">
    <text evidence="3">The sequence shown here is derived from an EMBL/GenBank/DDBJ whole genome shotgun (WGS) entry which is preliminary data.</text>
</comment>
<accession>A0A2S9YXS8</accession>
<sequence length="464" mass="49059">MRIVPLTLTLTTSLVLLGCGNTGATSSGTDTGISSGISAGTSESSSSSDDGVLFDMGADDGATASADDGGGDDCVPENLPNPNATLQGTVFAPNMQLPISGALVYLTDDPVEPVPDGVYCAACVELACDEHFVLTGPDGSFSLPAVAGTGQQLVVQKGQFLRVVDLDVEPGTNVVPPTQSNLPGSWNPAAGMWIPRIAVYDADPDRVYNVLAKFGLGQVSANGELVQGTEQFTLIDGADQGAAMDDLAAMSQYHIMFVPCATTKYWASAPTVPASRAQNIRDYVEAGGKWYATDHSNEYIKEPFPNYQDFHNPGMPDLQPSYQSISIVVDTDLLAWLQALPPALKDIGGGNPTLNMLPAITTQLNYSGIEAIHDVIVQDDMGQDVNVGHHSWVEGPCSSCSNPNQQRPMAISGQYGCGRMMYSTFETSSVAHQGLNPQELVLLYMILEIGVCFEEPPPPPPPIE</sequence>
<evidence type="ECO:0000256" key="2">
    <source>
        <dbReference type="SAM" id="SignalP"/>
    </source>
</evidence>
<evidence type="ECO:0000256" key="1">
    <source>
        <dbReference type="SAM" id="MobiDB-lite"/>
    </source>
</evidence>
<feature type="chain" id="PRO_5015703659" description="DUF4159 domain-containing protein" evidence="2">
    <location>
        <begin position="25"/>
        <end position="464"/>
    </location>
</feature>